<evidence type="ECO:0000256" key="3">
    <source>
        <dbReference type="RuleBase" id="RU003718"/>
    </source>
</evidence>
<dbReference type="FunFam" id="3.40.50.2000:FF:000087">
    <property type="entry name" value="Glycosyltransferase"/>
    <property type="match status" value="1"/>
</dbReference>
<dbReference type="EMBL" id="CAUOFW020008502">
    <property type="protein sequence ID" value="CAK9182970.1"/>
    <property type="molecule type" value="Genomic_DNA"/>
</dbReference>
<dbReference type="PANTHER" id="PTHR48049">
    <property type="entry name" value="GLYCOSYLTRANSFERASE"/>
    <property type="match status" value="1"/>
</dbReference>
<dbReference type="FunFam" id="3.40.50.2000:FF:000037">
    <property type="entry name" value="Glycosyltransferase"/>
    <property type="match status" value="1"/>
</dbReference>
<dbReference type="GO" id="GO:0016757">
    <property type="term" value="F:glycosyltransferase activity"/>
    <property type="evidence" value="ECO:0007669"/>
    <property type="project" value="UniProtKB-KW"/>
</dbReference>
<dbReference type="SUPFAM" id="SSF53756">
    <property type="entry name" value="UDP-Glycosyltransferase/glycogen phosphorylase"/>
    <property type="match status" value="1"/>
</dbReference>
<dbReference type="Gene3D" id="3.40.50.2000">
    <property type="entry name" value="Glycogen Phosphorylase B"/>
    <property type="match status" value="2"/>
</dbReference>
<name>A0ABC8UPM6_9AQUA</name>
<comment type="caution">
    <text evidence="5">The sequence shown here is derived from an EMBL/GenBank/DDBJ whole genome shotgun (WGS) entry which is preliminary data.</text>
</comment>
<dbReference type="InterPro" id="IPR035595">
    <property type="entry name" value="UDP_glycos_trans_CS"/>
</dbReference>
<accession>A0ABC8UPM6</accession>
<dbReference type="InterPro" id="IPR002213">
    <property type="entry name" value="UDP_glucos_trans"/>
</dbReference>
<reference evidence="5 6" key="1">
    <citation type="submission" date="2024-02" db="EMBL/GenBank/DDBJ databases">
        <authorList>
            <person name="Vignale AGUSTIN F."/>
            <person name="Sosa J E."/>
            <person name="Modenutti C."/>
        </authorList>
    </citation>
    <scope>NUCLEOTIDE SEQUENCE [LARGE SCALE GENOMIC DNA]</scope>
</reference>
<gene>
    <name evidence="5" type="ORF">ILEXP_LOCUS53205</name>
</gene>
<dbReference type="AlphaFoldDB" id="A0ABC8UPM6"/>
<dbReference type="Pfam" id="PF00201">
    <property type="entry name" value="UDPGT"/>
    <property type="match status" value="1"/>
</dbReference>
<comment type="similarity">
    <text evidence="1 3">Belongs to the UDP-glycosyltransferase family.</text>
</comment>
<dbReference type="InterPro" id="IPR050481">
    <property type="entry name" value="UDP-glycosyltransf_plant"/>
</dbReference>
<evidence type="ECO:0000313" key="6">
    <source>
        <dbReference type="Proteomes" id="UP001642360"/>
    </source>
</evidence>
<proteinExistence type="inferred from homology"/>
<keyword evidence="3" id="KW-0328">Glycosyltransferase</keyword>
<protein>
    <recommendedName>
        <fullName evidence="4">Glycosyltransferase</fullName>
        <ecNumber evidence="4">2.4.1.-</ecNumber>
    </recommendedName>
</protein>
<dbReference type="PROSITE" id="PS00375">
    <property type="entry name" value="UDPGT"/>
    <property type="match status" value="1"/>
</dbReference>
<evidence type="ECO:0000256" key="1">
    <source>
        <dbReference type="ARBA" id="ARBA00009995"/>
    </source>
</evidence>
<evidence type="ECO:0000256" key="4">
    <source>
        <dbReference type="RuleBase" id="RU362057"/>
    </source>
</evidence>
<dbReference type="EC" id="2.4.1.-" evidence="4"/>
<organism evidence="5 6">
    <name type="scientific">Ilex paraguariensis</name>
    <name type="common">yerba mate</name>
    <dbReference type="NCBI Taxonomy" id="185542"/>
    <lineage>
        <taxon>Eukaryota</taxon>
        <taxon>Viridiplantae</taxon>
        <taxon>Streptophyta</taxon>
        <taxon>Embryophyta</taxon>
        <taxon>Tracheophyta</taxon>
        <taxon>Spermatophyta</taxon>
        <taxon>Magnoliopsida</taxon>
        <taxon>eudicotyledons</taxon>
        <taxon>Gunneridae</taxon>
        <taxon>Pentapetalae</taxon>
        <taxon>asterids</taxon>
        <taxon>campanulids</taxon>
        <taxon>Aquifoliales</taxon>
        <taxon>Aquifoliaceae</taxon>
        <taxon>Ilex</taxon>
    </lineage>
</organism>
<dbReference type="GO" id="GO:0009718">
    <property type="term" value="P:anthocyanin-containing compound biosynthetic process"/>
    <property type="evidence" value="ECO:0007669"/>
    <property type="project" value="UniProtKB-ARBA"/>
</dbReference>
<dbReference type="CDD" id="cd03784">
    <property type="entry name" value="GT1_Gtf-like"/>
    <property type="match status" value="1"/>
</dbReference>
<sequence length="471" mass="52675">MAKKNGSKLHITMFPWFAFGHITPFLHLSNELAQRGHRVSFLLPKKAHLQWQNTNLHPNLITFHTLTVPHVDGLPPGTETASDIPIFLTGLLAIALDLTRDQVEAYLRDLKPDFVFYDFAYWIPELASQIGFKTVCYNVVSAASLAIALVPARKFPKDKPPTDAELVEPPPGYPSSTVVLRPHEARSLSFMVLEFGTGTTFYERVTTSMKQCDAISIRTCQEIEGPLCDYIESQYDKPMFLTGPVLAEPPETPLEDRWAKWLDGFELGSVLFCAFGSQWILEKDQFQELVLGFELTGLPFLIALKPPSGAVSIEAALPEGFKERVEGRGIVHGGWVQQQLILNHKSVGCFVTHCGFGSMWEALMSESQIVLVPHLGDQILNTRLMADELKVAVEVERDENGGFSKEGLCQAIKLAMDKNGDQVGALVKNNHAKWKETLVRPGFMSDYIDKFILNLHDLYGKQSNKHGWQPN</sequence>
<keyword evidence="2 3" id="KW-0808">Transferase</keyword>
<keyword evidence="6" id="KW-1185">Reference proteome</keyword>
<evidence type="ECO:0000313" key="5">
    <source>
        <dbReference type="EMBL" id="CAK9182970.1"/>
    </source>
</evidence>
<dbReference type="PANTHER" id="PTHR48049:SF91">
    <property type="entry name" value="UDP-GLYCOSYLTRANSFERASE 79B7-RELATED"/>
    <property type="match status" value="1"/>
</dbReference>
<evidence type="ECO:0000256" key="2">
    <source>
        <dbReference type="ARBA" id="ARBA00022679"/>
    </source>
</evidence>
<dbReference type="Proteomes" id="UP001642360">
    <property type="component" value="Unassembled WGS sequence"/>
</dbReference>